<proteinExistence type="predicted"/>
<sequence>MKYFSLTFWLPLFILFSSNIEKDETFVIDHFQNHYNKKQVEKKYSINDISGEYELIKGYTLFLGDEREEIVASNLIVEKLSENDYGYYAAHKIKGRRPNEQDGILRNYKGKFHQLSFCEYDASKVVSKENFVSGITLHNQVIIKKTNDKLAMITYGGNFRTYLLYRKLNPETNFSIYLEDALDRSKLDYKKRVSNYKKARNYNKGKLSIEYIRLNDSWASKHLHKDGSNSFEKTHYYQSAYQDGKFKKQDAEFFKLLE</sequence>
<evidence type="ECO:0000313" key="2">
    <source>
        <dbReference type="Proteomes" id="UP000294564"/>
    </source>
</evidence>
<keyword evidence="2" id="KW-1185">Reference proteome</keyword>
<dbReference type="AlphaFoldDB" id="A0A4R2NPU4"/>
<evidence type="ECO:0000313" key="1">
    <source>
        <dbReference type="EMBL" id="TCP23305.1"/>
    </source>
</evidence>
<accession>A0A4R2NPU4</accession>
<organism evidence="1 2">
    <name type="scientific">Tenacibaculum skagerrakense</name>
    <dbReference type="NCBI Taxonomy" id="186571"/>
    <lineage>
        <taxon>Bacteria</taxon>
        <taxon>Pseudomonadati</taxon>
        <taxon>Bacteroidota</taxon>
        <taxon>Flavobacteriia</taxon>
        <taxon>Flavobacteriales</taxon>
        <taxon>Flavobacteriaceae</taxon>
        <taxon>Tenacibaculum</taxon>
    </lineage>
</organism>
<dbReference type="EMBL" id="SLXM01000009">
    <property type="protein sequence ID" value="TCP23305.1"/>
    <property type="molecule type" value="Genomic_DNA"/>
</dbReference>
<dbReference type="OrthoDB" id="1187902at2"/>
<dbReference type="Proteomes" id="UP000294564">
    <property type="component" value="Unassembled WGS sequence"/>
</dbReference>
<comment type="caution">
    <text evidence="1">The sequence shown here is derived from an EMBL/GenBank/DDBJ whole genome shotgun (WGS) entry which is preliminary data.</text>
</comment>
<reference evidence="1 2" key="1">
    <citation type="submission" date="2019-03" db="EMBL/GenBank/DDBJ databases">
        <title>Genomic Encyclopedia of Type Strains, Phase IV (KMG-IV): sequencing the most valuable type-strain genomes for metagenomic binning, comparative biology and taxonomic classification.</title>
        <authorList>
            <person name="Goeker M."/>
        </authorList>
    </citation>
    <scope>NUCLEOTIDE SEQUENCE [LARGE SCALE GENOMIC DNA]</scope>
    <source>
        <strain evidence="1 2">DSM 14836</strain>
    </source>
</reference>
<protein>
    <submittedName>
        <fullName evidence="1">Uncharacterized protein</fullName>
    </submittedName>
</protein>
<gene>
    <name evidence="1" type="ORF">EV195_10929</name>
</gene>
<dbReference type="RefSeq" id="WP_132795563.1">
    <property type="nucleotide sequence ID" value="NZ_SLXM01000009.1"/>
</dbReference>
<name>A0A4R2NPU4_9FLAO</name>